<keyword evidence="9" id="KW-1185">Reference proteome</keyword>
<keyword evidence="4 6" id="KW-1133">Transmembrane helix</keyword>
<feature type="transmembrane region" description="Helical" evidence="6">
    <location>
        <begin position="181"/>
        <end position="199"/>
    </location>
</feature>
<dbReference type="Proteomes" id="UP000600918">
    <property type="component" value="Unassembled WGS sequence"/>
</dbReference>
<dbReference type="GO" id="GO:0005886">
    <property type="term" value="C:plasma membrane"/>
    <property type="evidence" value="ECO:0007669"/>
    <property type="project" value="TreeGrafter"/>
</dbReference>
<dbReference type="InterPro" id="IPR036938">
    <property type="entry name" value="PAP2/HPO_sf"/>
</dbReference>
<evidence type="ECO:0000256" key="4">
    <source>
        <dbReference type="ARBA" id="ARBA00022989"/>
    </source>
</evidence>
<keyword evidence="5 6" id="KW-0472">Membrane</keyword>
<evidence type="ECO:0000313" key="8">
    <source>
        <dbReference type="EMBL" id="KAF7419726.1"/>
    </source>
</evidence>
<dbReference type="CDD" id="cd03384">
    <property type="entry name" value="PAP2_wunen"/>
    <property type="match status" value="1"/>
</dbReference>
<dbReference type="PANTHER" id="PTHR10165:SF197">
    <property type="entry name" value="FI04477P-RELATED"/>
    <property type="match status" value="1"/>
</dbReference>
<dbReference type="Pfam" id="PF01569">
    <property type="entry name" value="PAP2"/>
    <property type="match status" value="1"/>
</dbReference>
<comment type="subcellular location">
    <subcellularLocation>
        <location evidence="1">Membrane</location>
        <topology evidence="1">Multi-pass membrane protein</topology>
    </subcellularLocation>
</comment>
<dbReference type="GO" id="GO:0007165">
    <property type="term" value="P:signal transduction"/>
    <property type="evidence" value="ECO:0007669"/>
    <property type="project" value="TreeGrafter"/>
</dbReference>
<dbReference type="InterPro" id="IPR043216">
    <property type="entry name" value="PAP-like"/>
</dbReference>
<keyword evidence="3 6" id="KW-0812">Transmembrane</keyword>
<accession>A0A834NWG3</accession>
<dbReference type="EMBL" id="JACSDY010000009">
    <property type="protein sequence ID" value="KAF7419726.1"/>
    <property type="molecule type" value="Genomic_DNA"/>
</dbReference>
<dbReference type="OrthoDB" id="8907274at2759"/>
<dbReference type="GO" id="GO:0046839">
    <property type="term" value="P:phospholipid dephosphorylation"/>
    <property type="evidence" value="ECO:0007669"/>
    <property type="project" value="TreeGrafter"/>
</dbReference>
<comment type="caution">
    <text evidence="8">The sequence shown here is derived from an EMBL/GenBank/DDBJ whole genome shotgun (WGS) entry which is preliminary data.</text>
</comment>
<feature type="transmembrane region" description="Helical" evidence="6">
    <location>
        <begin position="241"/>
        <end position="261"/>
    </location>
</feature>
<evidence type="ECO:0000256" key="3">
    <source>
        <dbReference type="ARBA" id="ARBA00022692"/>
    </source>
</evidence>
<dbReference type="Gene3D" id="1.20.144.10">
    <property type="entry name" value="Phosphatidic acid phosphatase type 2/haloperoxidase"/>
    <property type="match status" value="1"/>
</dbReference>
<feature type="transmembrane region" description="Helical" evidence="6">
    <location>
        <begin position="100"/>
        <end position="121"/>
    </location>
</feature>
<dbReference type="SUPFAM" id="SSF48317">
    <property type="entry name" value="Acid phosphatase/Vanadium-dependent haloperoxidase"/>
    <property type="match status" value="1"/>
</dbReference>
<sequence length="296" mass="33809">MDRTSKLLLRKIIIDFVCLLIVSLAVLMFFLFGKPYKRGFFCNDESLMHPYHSSTVTSAMLYVTGLFLPICTMIAGEYLYGRQYSTESSKILFGYTIPPWLWMAYIKVGVFGFGAATTVLVTDVAKYTIGRLRPHFMTLCVPDINCSLPENQFRYIQNFSCTAPGISPKLLKEMRLSFPSGHSSFSAYTMIYLAIYLQLRITWRGSKLLKHMFQLVCIFMAWFTAMSRISDYKHHWSDVLAGSTIGTIVALIVIFCIADLFEERRRSCRVEKQRTGDYEATEAGTQVNNGNANHNR</sequence>
<gene>
    <name evidence="8" type="ORF">H0235_010023</name>
</gene>
<feature type="transmembrane region" description="Helical" evidence="6">
    <location>
        <begin position="211"/>
        <end position="229"/>
    </location>
</feature>
<evidence type="ECO:0000256" key="1">
    <source>
        <dbReference type="ARBA" id="ARBA00004141"/>
    </source>
</evidence>
<feature type="transmembrane region" description="Helical" evidence="6">
    <location>
        <begin position="12"/>
        <end position="32"/>
    </location>
</feature>
<comment type="similarity">
    <text evidence="2">Belongs to the PA-phosphatase related phosphoesterase family.</text>
</comment>
<protein>
    <recommendedName>
        <fullName evidence="7">Phosphatidic acid phosphatase type 2/haloperoxidase domain-containing protein</fullName>
    </recommendedName>
</protein>
<proteinExistence type="inferred from homology"/>
<feature type="transmembrane region" description="Helical" evidence="6">
    <location>
        <begin position="59"/>
        <end position="80"/>
    </location>
</feature>
<reference evidence="8" key="1">
    <citation type="journal article" date="2020" name="G3 (Bethesda)">
        <title>High-Quality Assemblies for Three Invasive Social Wasps from the &lt;i&gt;Vespula&lt;/i&gt; Genus.</title>
        <authorList>
            <person name="Harrop T.W.R."/>
            <person name="Guhlin J."/>
            <person name="McLaughlin G.M."/>
            <person name="Permina E."/>
            <person name="Stockwell P."/>
            <person name="Gilligan J."/>
            <person name="Le Lec M.F."/>
            <person name="Gruber M.A.M."/>
            <person name="Quinn O."/>
            <person name="Lovegrove M."/>
            <person name="Duncan E.J."/>
            <person name="Remnant E.J."/>
            <person name="Van Eeckhoven J."/>
            <person name="Graham B."/>
            <person name="Knapp R.A."/>
            <person name="Langford K.W."/>
            <person name="Kronenberg Z."/>
            <person name="Press M.O."/>
            <person name="Eacker S.M."/>
            <person name="Wilson-Rankin E.E."/>
            <person name="Purcell J."/>
            <person name="Lester P.J."/>
            <person name="Dearden P.K."/>
        </authorList>
    </citation>
    <scope>NUCLEOTIDE SEQUENCE</scope>
    <source>
        <strain evidence="8">Volc-1</strain>
    </source>
</reference>
<feature type="domain" description="Phosphatidic acid phosphatase type 2/haloperoxidase" evidence="7">
    <location>
        <begin position="108"/>
        <end position="254"/>
    </location>
</feature>
<evidence type="ECO:0000256" key="2">
    <source>
        <dbReference type="ARBA" id="ARBA00008816"/>
    </source>
</evidence>
<evidence type="ECO:0000259" key="7">
    <source>
        <dbReference type="SMART" id="SM00014"/>
    </source>
</evidence>
<organism evidence="8 9">
    <name type="scientific">Vespula pensylvanica</name>
    <name type="common">Western yellow jacket</name>
    <name type="synonym">Wasp</name>
    <dbReference type="NCBI Taxonomy" id="30213"/>
    <lineage>
        <taxon>Eukaryota</taxon>
        <taxon>Metazoa</taxon>
        <taxon>Ecdysozoa</taxon>
        <taxon>Arthropoda</taxon>
        <taxon>Hexapoda</taxon>
        <taxon>Insecta</taxon>
        <taxon>Pterygota</taxon>
        <taxon>Neoptera</taxon>
        <taxon>Endopterygota</taxon>
        <taxon>Hymenoptera</taxon>
        <taxon>Apocrita</taxon>
        <taxon>Aculeata</taxon>
        <taxon>Vespoidea</taxon>
        <taxon>Vespidae</taxon>
        <taxon>Vespinae</taxon>
        <taxon>Vespula</taxon>
    </lineage>
</organism>
<dbReference type="GO" id="GO:0006644">
    <property type="term" value="P:phospholipid metabolic process"/>
    <property type="evidence" value="ECO:0007669"/>
    <property type="project" value="InterPro"/>
</dbReference>
<dbReference type="GO" id="GO:0008195">
    <property type="term" value="F:phosphatidate phosphatase activity"/>
    <property type="evidence" value="ECO:0007669"/>
    <property type="project" value="TreeGrafter"/>
</dbReference>
<dbReference type="SMART" id="SM00014">
    <property type="entry name" value="acidPPc"/>
    <property type="match status" value="1"/>
</dbReference>
<evidence type="ECO:0000256" key="5">
    <source>
        <dbReference type="ARBA" id="ARBA00023136"/>
    </source>
</evidence>
<evidence type="ECO:0000256" key="6">
    <source>
        <dbReference type="SAM" id="Phobius"/>
    </source>
</evidence>
<dbReference type="AlphaFoldDB" id="A0A834NWG3"/>
<dbReference type="InterPro" id="IPR000326">
    <property type="entry name" value="PAP2/HPO"/>
</dbReference>
<evidence type="ECO:0000313" key="9">
    <source>
        <dbReference type="Proteomes" id="UP000600918"/>
    </source>
</evidence>
<name>A0A834NWG3_VESPE</name>
<dbReference type="PANTHER" id="PTHR10165">
    <property type="entry name" value="LIPID PHOSPHATE PHOSPHATASE"/>
    <property type="match status" value="1"/>
</dbReference>